<protein>
    <submittedName>
        <fullName evidence="1">44452_t:CDS:1</fullName>
    </submittedName>
</protein>
<accession>A0ABN7VB82</accession>
<organism evidence="1 2">
    <name type="scientific">Gigaspora margarita</name>
    <dbReference type="NCBI Taxonomy" id="4874"/>
    <lineage>
        <taxon>Eukaryota</taxon>
        <taxon>Fungi</taxon>
        <taxon>Fungi incertae sedis</taxon>
        <taxon>Mucoromycota</taxon>
        <taxon>Glomeromycotina</taxon>
        <taxon>Glomeromycetes</taxon>
        <taxon>Diversisporales</taxon>
        <taxon>Gigasporaceae</taxon>
        <taxon>Gigaspora</taxon>
    </lineage>
</organism>
<proteinExistence type="predicted"/>
<name>A0ABN7VB82_GIGMA</name>
<comment type="caution">
    <text evidence="1">The sequence shown here is derived from an EMBL/GenBank/DDBJ whole genome shotgun (WGS) entry which is preliminary data.</text>
</comment>
<dbReference type="Proteomes" id="UP000789901">
    <property type="component" value="Unassembled WGS sequence"/>
</dbReference>
<keyword evidence="2" id="KW-1185">Reference proteome</keyword>
<evidence type="ECO:0000313" key="2">
    <source>
        <dbReference type="Proteomes" id="UP000789901"/>
    </source>
</evidence>
<dbReference type="EMBL" id="CAJVQB010011827">
    <property type="protein sequence ID" value="CAG8750749.1"/>
    <property type="molecule type" value="Genomic_DNA"/>
</dbReference>
<gene>
    <name evidence="1" type="ORF">GMARGA_LOCUS16362</name>
</gene>
<sequence length="158" mass="18641">MFKETQKQICELVLYRCEKLSIDKAFKFTKDQLQSAFIPKHYDNIQEVQAHQYQQKKNRIWLTYGHFKKALNYSLKDNNKSSLEAKINAAIQLKKENILSENMNIDNMLKLSDRHIYNIDDINDPTKYQGKGKPASNHIKAYNENKKLNSSMLKRKKS</sequence>
<reference evidence="1 2" key="1">
    <citation type="submission" date="2021-06" db="EMBL/GenBank/DDBJ databases">
        <authorList>
            <person name="Kallberg Y."/>
            <person name="Tangrot J."/>
            <person name="Rosling A."/>
        </authorList>
    </citation>
    <scope>NUCLEOTIDE SEQUENCE [LARGE SCALE GENOMIC DNA]</scope>
    <source>
        <strain evidence="1 2">120-4 pot B 10/14</strain>
    </source>
</reference>
<evidence type="ECO:0000313" key="1">
    <source>
        <dbReference type="EMBL" id="CAG8750749.1"/>
    </source>
</evidence>